<dbReference type="Pfam" id="PF01183">
    <property type="entry name" value="Glyco_hydro_25"/>
    <property type="match status" value="1"/>
</dbReference>
<reference evidence="2 3" key="1">
    <citation type="submission" date="2024-08" db="EMBL/GenBank/DDBJ databases">
        <title>Clostridium lapicellarii sp. nov., and Clostridium renhuaiense sp. nov., two species isolated from the mud in a fermentation cellar used for producing sauce-flavour Chinese liquors.</title>
        <authorList>
            <person name="Yang F."/>
            <person name="Wang H."/>
            <person name="Chen L.Q."/>
            <person name="Zhou N."/>
            <person name="Lu J.J."/>
            <person name="Pu X.X."/>
            <person name="Wan B."/>
            <person name="Wang L."/>
            <person name="Liu S.J."/>
        </authorList>
    </citation>
    <scope>NUCLEOTIDE SEQUENCE [LARGE SCALE GENOMIC DNA]</scope>
    <source>
        <strain evidence="2 3">MT-5</strain>
    </source>
</reference>
<protein>
    <submittedName>
        <fullName evidence="2">GH25 family lysozyme</fullName>
    </submittedName>
</protein>
<dbReference type="Proteomes" id="UP001564657">
    <property type="component" value="Unassembled WGS sequence"/>
</dbReference>
<proteinExistence type="inferred from homology"/>
<evidence type="ECO:0000256" key="1">
    <source>
        <dbReference type="ARBA" id="ARBA00010646"/>
    </source>
</evidence>
<organism evidence="2 3">
    <name type="scientific">Clostridium moutaii</name>
    <dbReference type="NCBI Taxonomy" id="3240932"/>
    <lineage>
        <taxon>Bacteria</taxon>
        <taxon>Bacillati</taxon>
        <taxon>Bacillota</taxon>
        <taxon>Clostridia</taxon>
        <taxon>Eubacteriales</taxon>
        <taxon>Clostridiaceae</taxon>
        <taxon>Clostridium</taxon>
    </lineage>
</organism>
<dbReference type="PROSITE" id="PS51904">
    <property type="entry name" value="GLYCOSYL_HYDROL_F25_2"/>
    <property type="match status" value="1"/>
</dbReference>
<dbReference type="InterPro" id="IPR002053">
    <property type="entry name" value="Glyco_hydro_25"/>
</dbReference>
<accession>A0ABV4BSP2</accession>
<name>A0ABV4BSP2_9CLOT</name>
<comment type="similarity">
    <text evidence="1">Belongs to the glycosyl hydrolase 25 family.</text>
</comment>
<sequence>MIKGVDVSNLNGNVDINSIKDVGNFFVIAKSTEGSTFVDKFYNDNIKKAKALGIITGAYHFGRFTTKEKLSRRQTFSNLL</sequence>
<gene>
    <name evidence="2" type="ORF">AB8U03_16735</name>
</gene>
<dbReference type="PANTHER" id="PTHR34135:SF2">
    <property type="entry name" value="LYSOZYME"/>
    <property type="match status" value="1"/>
</dbReference>
<keyword evidence="3" id="KW-1185">Reference proteome</keyword>
<comment type="caution">
    <text evidence="2">The sequence shown here is derived from an EMBL/GenBank/DDBJ whole genome shotgun (WGS) entry which is preliminary data.</text>
</comment>
<evidence type="ECO:0000313" key="2">
    <source>
        <dbReference type="EMBL" id="MEY8001809.1"/>
    </source>
</evidence>
<evidence type="ECO:0000313" key="3">
    <source>
        <dbReference type="Proteomes" id="UP001564657"/>
    </source>
</evidence>
<dbReference type="PANTHER" id="PTHR34135">
    <property type="entry name" value="LYSOZYME"/>
    <property type="match status" value="1"/>
</dbReference>
<dbReference type="RefSeq" id="WP_369705702.1">
    <property type="nucleotide sequence ID" value="NZ_JBGEWD010000025.1"/>
</dbReference>
<dbReference type="Gene3D" id="3.20.20.80">
    <property type="entry name" value="Glycosidases"/>
    <property type="match status" value="1"/>
</dbReference>
<dbReference type="EMBL" id="JBGEWD010000025">
    <property type="protein sequence ID" value="MEY8001809.1"/>
    <property type="molecule type" value="Genomic_DNA"/>
</dbReference>
<dbReference type="InterPro" id="IPR017853">
    <property type="entry name" value="GH"/>
</dbReference>
<dbReference type="SUPFAM" id="SSF51445">
    <property type="entry name" value="(Trans)glycosidases"/>
    <property type="match status" value="1"/>
</dbReference>